<dbReference type="Proteomes" id="UP000823749">
    <property type="component" value="Chromosome 13"/>
</dbReference>
<comment type="caution">
    <text evidence="1">The sequence shown here is derived from an EMBL/GenBank/DDBJ whole genome shotgun (WGS) entry which is preliminary data.</text>
</comment>
<dbReference type="EMBL" id="JACTNZ010000013">
    <property type="protein sequence ID" value="KAG5517679.1"/>
    <property type="molecule type" value="Genomic_DNA"/>
</dbReference>
<name>A0AAV6HVK3_9ERIC</name>
<dbReference type="AlphaFoldDB" id="A0AAV6HVK3"/>
<evidence type="ECO:0000313" key="1">
    <source>
        <dbReference type="EMBL" id="KAG5517679.1"/>
    </source>
</evidence>
<sequence>MVLHKNNIQRPCFGLASELDWMYAHRYSDSCSNHVYKLSIAASIYFIWRERNRRQFQGVSVLAQTLGNQIIEEVRGRLGEIDRPVPLFKSQPLPVGILFKKSDDNLLDKVVMRTKHMLCTMVMLRK</sequence>
<accession>A0AAV6HVK3</accession>
<gene>
    <name evidence="1" type="ORF">RHGRI_038162</name>
</gene>
<proteinExistence type="predicted"/>
<evidence type="ECO:0000313" key="2">
    <source>
        <dbReference type="Proteomes" id="UP000823749"/>
    </source>
</evidence>
<organism evidence="1 2">
    <name type="scientific">Rhododendron griersonianum</name>
    <dbReference type="NCBI Taxonomy" id="479676"/>
    <lineage>
        <taxon>Eukaryota</taxon>
        <taxon>Viridiplantae</taxon>
        <taxon>Streptophyta</taxon>
        <taxon>Embryophyta</taxon>
        <taxon>Tracheophyta</taxon>
        <taxon>Spermatophyta</taxon>
        <taxon>Magnoliopsida</taxon>
        <taxon>eudicotyledons</taxon>
        <taxon>Gunneridae</taxon>
        <taxon>Pentapetalae</taxon>
        <taxon>asterids</taxon>
        <taxon>Ericales</taxon>
        <taxon>Ericaceae</taxon>
        <taxon>Ericoideae</taxon>
        <taxon>Rhodoreae</taxon>
        <taxon>Rhododendron</taxon>
    </lineage>
</organism>
<reference evidence="1 2" key="1">
    <citation type="submission" date="2020-08" db="EMBL/GenBank/DDBJ databases">
        <title>Plant Genome Project.</title>
        <authorList>
            <person name="Zhang R.-G."/>
        </authorList>
    </citation>
    <scope>NUCLEOTIDE SEQUENCE [LARGE SCALE GENOMIC DNA]</scope>
    <source>
        <strain evidence="1">WSP0</strain>
        <tissue evidence="1">Leaf</tissue>
    </source>
</reference>
<keyword evidence="2" id="KW-1185">Reference proteome</keyword>
<protein>
    <submittedName>
        <fullName evidence="1">Uncharacterized protein</fullName>
    </submittedName>
</protein>